<evidence type="ECO:0000313" key="3">
    <source>
        <dbReference type="Proteomes" id="UP000332933"/>
    </source>
</evidence>
<proteinExistence type="predicted"/>
<dbReference type="PANTHER" id="PTHR46586">
    <property type="entry name" value="ANKYRIN REPEAT-CONTAINING PROTEIN"/>
    <property type="match status" value="1"/>
</dbReference>
<reference evidence="1" key="2">
    <citation type="submission" date="2019-06" db="EMBL/GenBank/DDBJ databases">
        <title>Genomics analysis of Aphanomyces spp. identifies a new class of oomycete effector associated with host adaptation.</title>
        <authorList>
            <person name="Gaulin E."/>
        </authorList>
    </citation>
    <scope>NUCLEOTIDE SEQUENCE</scope>
    <source>
        <strain evidence="1">CBS 578.67</strain>
    </source>
</reference>
<dbReference type="EMBL" id="CAADRA010005609">
    <property type="protein sequence ID" value="VFT91711.1"/>
    <property type="molecule type" value="Genomic_DNA"/>
</dbReference>
<dbReference type="Gene3D" id="1.25.40.20">
    <property type="entry name" value="Ankyrin repeat-containing domain"/>
    <property type="match status" value="1"/>
</dbReference>
<dbReference type="InterPro" id="IPR036770">
    <property type="entry name" value="Ankyrin_rpt-contain_sf"/>
</dbReference>
<accession>A0A485L4H9</accession>
<dbReference type="PANTHER" id="PTHR46586:SF3">
    <property type="entry name" value="ANKYRIN REPEAT-CONTAINING PROTEIN"/>
    <property type="match status" value="1"/>
</dbReference>
<dbReference type="InterPro" id="IPR052050">
    <property type="entry name" value="SecEffector_AnkRepeat"/>
</dbReference>
<name>A0A485L4H9_9STRA</name>
<dbReference type="EMBL" id="VJMH01005588">
    <property type="protein sequence ID" value="KAF0694209.1"/>
    <property type="molecule type" value="Genomic_DNA"/>
</dbReference>
<sequence length="298" mass="33443">MDARPPIYYLYNGRRQVQRGLFERQGLAMHDFPTYMGQRRAFFGSWRSDQRTLTQRLTAIQWPQFVLLALAESAAFDSLVDVLQMLHDAAEDRRMAQSGRAECRRFLNHWAAWITPSACSVTSCGLLQLAAYHGYLPVLEYLHLIQYRVSGANTFDRNDRQYADLDVAVERGHVMCLEYLHRTYTKNSKNWTFTNSKQARGVARDGRVTALDVACANGDVEMVIFLDTCGVPSTSFGLPQATARGHVAVVDLLRDRAADRAAKAAVTHQVKSCVAMVEFQSSTTKITGPANRLGSNSR</sequence>
<organism evidence="2 3">
    <name type="scientific">Aphanomyces stellatus</name>
    <dbReference type="NCBI Taxonomy" id="120398"/>
    <lineage>
        <taxon>Eukaryota</taxon>
        <taxon>Sar</taxon>
        <taxon>Stramenopiles</taxon>
        <taxon>Oomycota</taxon>
        <taxon>Saprolegniomycetes</taxon>
        <taxon>Saprolegniales</taxon>
        <taxon>Verrucalvaceae</taxon>
        <taxon>Aphanomyces</taxon>
    </lineage>
</organism>
<evidence type="ECO:0000313" key="2">
    <source>
        <dbReference type="EMBL" id="VFT91711.1"/>
    </source>
</evidence>
<protein>
    <submittedName>
        <fullName evidence="2">Aste57867_14895 protein</fullName>
    </submittedName>
</protein>
<dbReference type="Proteomes" id="UP000332933">
    <property type="component" value="Unassembled WGS sequence"/>
</dbReference>
<reference evidence="2 3" key="1">
    <citation type="submission" date="2019-03" db="EMBL/GenBank/DDBJ databases">
        <authorList>
            <person name="Gaulin E."/>
            <person name="Dumas B."/>
        </authorList>
    </citation>
    <scope>NUCLEOTIDE SEQUENCE [LARGE SCALE GENOMIC DNA]</scope>
    <source>
        <strain evidence="2">CBS 568.67</strain>
    </source>
</reference>
<keyword evidence="3" id="KW-1185">Reference proteome</keyword>
<gene>
    <name evidence="2" type="primary">Aste57867_14895</name>
    <name evidence="1" type="ORF">As57867_014839</name>
    <name evidence="2" type="ORF">ASTE57867_14895</name>
</gene>
<dbReference type="SUPFAM" id="SSF48403">
    <property type="entry name" value="Ankyrin repeat"/>
    <property type="match status" value="1"/>
</dbReference>
<evidence type="ECO:0000313" key="1">
    <source>
        <dbReference type="EMBL" id="KAF0694209.1"/>
    </source>
</evidence>
<dbReference type="AlphaFoldDB" id="A0A485L4H9"/>